<dbReference type="EMBL" id="LACB01000130">
    <property type="protein sequence ID" value="KAJ9488096.1"/>
    <property type="molecule type" value="Genomic_DNA"/>
</dbReference>
<name>A0AAI9X8M4_PENTH</name>
<protein>
    <submittedName>
        <fullName evidence="2">Uncharacterized protein</fullName>
    </submittedName>
</protein>
<evidence type="ECO:0000256" key="1">
    <source>
        <dbReference type="SAM" id="MobiDB-lite"/>
    </source>
</evidence>
<sequence length="135" mass="15233">MNSTGGSPLFLGIHLEPIQHLRRSSRIAERQFRAAEERAWSTRAQPSQSASHRNQVPRQVSFKRDGSSCDCCSRTIAQSIEMLRLVHISVDDALDLPEGECKELISQVLQASREWIRNLEKQQTGSADVPDEEYA</sequence>
<dbReference type="Proteomes" id="UP001227192">
    <property type="component" value="Unassembled WGS sequence"/>
</dbReference>
<reference evidence="2" key="2">
    <citation type="journal article" date="2016" name="Fungal Biol.">
        <title>Ochratoxin A production by Penicillium thymicola.</title>
        <authorList>
            <person name="Nguyen H.D.T."/>
            <person name="McMullin D.R."/>
            <person name="Ponomareva E."/>
            <person name="Riley R."/>
            <person name="Pomraning K.R."/>
            <person name="Baker S.E."/>
            <person name="Seifert K.A."/>
        </authorList>
    </citation>
    <scope>NUCLEOTIDE SEQUENCE</scope>
    <source>
        <strain evidence="2">DAOM 180753</strain>
    </source>
</reference>
<evidence type="ECO:0000313" key="2">
    <source>
        <dbReference type="EMBL" id="KAJ9488096.1"/>
    </source>
</evidence>
<feature type="compositionally biased region" description="Polar residues" evidence="1">
    <location>
        <begin position="42"/>
        <end position="58"/>
    </location>
</feature>
<dbReference type="AlphaFoldDB" id="A0AAI9X8M4"/>
<feature type="region of interest" description="Disordered" evidence="1">
    <location>
        <begin position="37"/>
        <end position="69"/>
    </location>
</feature>
<keyword evidence="3" id="KW-1185">Reference proteome</keyword>
<accession>A0AAI9X8M4</accession>
<evidence type="ECO:0000313" key="3">
    <source>
        <dbReference type="Proteomes" id="UP001227192"/>
    </source>
</evidence>
<reference evidence="2" key="1">
    <citation type="submission" date="2015-06" db="EMBL/GenBank/DDBJ databases">
        <authorList>
            <person name="Nguyen H."/>
        </authorList>
    </citation>
    <scope>NUCLEOTIDE SEQUENCE</scope>
    <source>
        <strain evidence="2">DAOM 180753</strain>
    </source>
</reference>
<organism evidence="2 3">
    <name type="scientific">Penicillium thymicola</name>
    <dbReference type="NCBI Taxonomy" id="293382"/>
    <lineage>
        <taxon>Eukaryota</taxon>
        <taxon>Fungi</taxon>
        <taxon>Dikarya</taxon>
        <taxon>Ascomycota</taxon>
        <taxon>Pezizomycotina</taxon>
        <taxon>Eurotiomycetes</taxon>
        <taxon>Eurotiomycetidae</taxon>
        <taxon>Eurotiales</taxon>
        <taxon>Aspergillaceae</taxon>
        <taxon>Penicillium</taxon>
    </lineage>
</organism>
<proteinExistence type="predicted"/>
<gene>
    <name evidence="2" type="ORF">VN97_g5205</name>
</gene>
<comment type="caution">
    <text evidence="2">The sequence shown here is derived from an EMBL/GenBank/DDBJ whole genome shotgun (WGS) entry which is preliminary data.</text>
</comment>